<dbReference type="PROSITE" id="PS51257">
    <property type="entry name" value="PROKAR_LIPOPROTEIN"/>
    <property type="match status" value="1"/>
</dbReference>
<accession>A0A1X9SR69</accession>
<dbReference type="Proteomes" id="UP000194309">
    <property type="component" value="Chromosome"/>
</dbReference>
<dbReference type="EMBL" id="CP018788">
    <property type="protein sequence ID" value="ARQ98733.1"/>
    <property type="molecule type" value="Genomic_DNA"/>
</dbReference>
<dbReference type="InterPro" id="IPR007428">
    <property type="entry name" value="MlaA"/>
</dbReference>
<dbReference type="KEGG" id="cdev:CIGN_0434"/>
<accession>A0A381D7Q5</accession>
<dbReference type="PANTHER" id="PTHR30035:SF3">
    <property type="entry name" value="INTERMEMBRANE PHOSPHOLIPID TRANSPORT SYSTEM LIPOPROTEIN MLAA"/>
    <property type="match status" value="1"/>
</dbReference>
<dbReference type="PANTHER" id="PTHR30035">
    <property type="entry name" value="LIPOPROTEIN VACJ-RELATED"/>
    <property type="match status" value="1"/>
</dbReference>
<sequence length="238" mass="27056">MARIFLASFIFLISCFADDIDSFEDEYATSSFDPLSGYNRVMTEFNHVVYQNILIPTFKGYDYIMPDPAQDAISNFFDNIIYPIRLVNNLLQFKFTAAGEETLRFIANTIIGFGGISDVATNVYGLKRHDEDFGQTLGYWGIGSGFPIVLPVLGQTNLRDLIGMSGDFFINPLSYTNEIFTDDSHKYFHLNLAVKSWQLINDGSKDPELYNKLTSGAIDLYTFIKDGYEQRRNAQIKE</sequence>
<dbReference type="AlphaFoldDB" id="A0A1X9SR69"/>
<dbReference type="Pfam" id="PF04333">
    <property type="entry name" value="MlaA"/>
    <property type="match status" value="1"/>
</dbReference>
<evidence type="ECO:0000313" key="3">
    <source>
        <dbReference type="EMBL" id="ARQ98733.1"/>
    </source>
</evidence>
<dbReference type="GO" id="GO:0120010">
    <property type="term" value="P:intermembrane phospholipid transfer"/>
    <property type="evidence" value="ECO:0007669"/>
    <property type="project" value="TreeGrafter"/>
</dbReference>
<name>A0A1X9SR69_9BACT</name>
<keyword evidence="2" id="KW-0732">Signal</keyword>
<evidence type="ECO:0000256" key="1">
    <source>
        <dbReference type="ARBA" id="ARBA00010634"/>
    </source>
</evidence>
<protein>
    <submittedName>
        <fullName evidence="3">Lipid asymmetry ABC transporter MlaABCDEF, lipoprotein MlaA</fullName>
    </submittedName>
</protein>
<evidence type="ECO:0000256" key="2">
    <source>
        <dbReference type="ARBA" id="ARBA00022729"/>
    </source>
</evidence>
<reference evidence="3 4" key="1">
    <citation type="journal article" date="2017" name="Genome Biol. Evol.">
        <title>Comparative Genomic Analysis Identifies a Campylobacter Clade Deficient in Selenium Metabolism.</title>
        <authorList>
            <person name="Miller W.G."/>
            <person name="Yee E."/>
            <person name="Lopes B.S."/>
            <person name="Chapman M.H."/>
            <person name="Huynh S."/>
            <person name="Bono J.L."/>
            <person name="Parker C.T."/>
            <person name="Strachan N.J.C."/>
            <person name="Forbes K.J."/>
        </authorList>
    </citation>
    <scope>NUCLEOTIDE SEQUENCE [LARGE SCALE GENOMIC DNA]</scope>
    <source>
        <strain evidence="3 4">NCTC 13003</strain>
    </source>
</reference>
<keyword evidence="4" id="KW-1185">Reference proteome</keyword>
<evidence type="ECO:0000313" key="4">
    <source>
        <dbReference type="Proteomes" id="UP000194309"/>
    </source>
</evidence>
<comment type="similarity">
    <text evidence="1">Belongs to the MlaA family.</text>
</comment>
<gene>
    <name evidence="3" type="ORF">CIGN_0434</name>
</gene>
<organism evidence="3 4">
    <name type="scientific">Campylobacter devanensis</name>
    <dbReference type="NCBI Taxonomy" id="3161138"/>
    <lineage>
        <taxon>Bacteria</taxon>
        <taxon>Pseudomonadati</taxon>
        <taxon>Campylobacterota</taxon>
        <taxon>Epsilonproteobacteria</taxon>
        <taxon>Campylobacterales</taxon>
        <taxon>Campylobacteraceae</taxon>
        <taxon>Campylobacter</taxon>
    </lineage>
</organism>
<proteinExistence type="inferred from homology"/>
<dbReference type="OrthoDB" id="9785326at2"/>
<dbReference type="STRING" id="1660064.CIGN_0434"/>
<dbReference type="GO" id="GO:0016020">
    <property type="term" value="C:membrane"/>
    <property type="evidence" value="ECO:0007669"/>
    <property type="project" value="InterPro"/>
</dbReference>
<keyword evidence="3" id="KW-0449">Lipoprotein</keyword>
<dbReference type="PRINTS" id="PR01805">
    <property type="entry name" value="VACJLIPOPROT"/>
</dbReference>